<dbReference type="InterPro" id="IPR023375">
    <property type="entry name" value="ADC_dom_sf"/>
</dbReference>
<dbReference type="RefSeq" id="WP_189993181.1">
    <property type="nucleotide sequence ID" value="NZ_BNCB01000005.1"/>
</dbReference>
<gene>
    <name evidence="1" type="ORF">Srubr_04890</name>
</gene>
<dbReference type="SUPFAM" id="SSF160104">
    <property type="entry name" value="Acetoacetate decarboxylase-like"/>
    <property type="match status" value="1"/>
</dbReference>
<name>A0ABQ3R461_STRRR</name>
<dbReference type="Proteomes" id="UP000646738">
    <property type="component" value="Unassembled WGS sequence"/>
</dbReference>
<sequence length="247" mass="26631">MLSGTADPEAMAASAPYVAAPATEPLVCHGAELLQLVYQVDAHTRQEVLPPALHPVNPPVITVSVLRAAESDAGPFTLAETRVVCRSGARGRGFHVSGFIDGEEAARLLAQRWGYRTRPAAVELRLRHHGATAEVREAGRALLDARLLDPVPLAPADIQFTDSMHLARTPRGNRLIQVERAYDITAARRGRPVLAAFEAAGWGEPRLRPSHPISAVALTGDVVFRPVRYLCRADVSASEGTERIDHA</sequence>
<dbReference type="InterPro" id="IPR010451">
    <property type="entry name" value="Acetoacetate_decarboxylase"/>
</dbReference>
<proteinExistence type="predicted"/>
<comment type="caution">
    <text evidence="1">The sequence shown here is derived from an EMBL/GenBank/DDBJ whole genome shotgun (WGS) entry which is preliminary data.</text>
</comment>
<evidence type="ECO:0008006" key="3">
    <source>
        <dbReference type="Google" id="ProtNLM"/>
    </source>
</evidence>
<keyword evidence="2" id="KW-1185">Reference proteome</keyword>
<evidence type="ECO:0000313" key="2">
    <source>
        <dbReference type="Proteomes" id="UP000646738"/>
    </source>
</evidence>
<protein>
    <recommendedName>
        <fullName evidence="3">Acetoacetate decarboxylase</fullName>
    </recommendedName>
</protein>
<dbReference type="Gene3D" id="2.40.400.10">
    <property type="entry name" value="Acetoacetate decarboxylase-like"/>
    <property type="match status" value="1"/>
</dbReference>
<evidence type="ECO:0000313" key="1">
    <source>
        <dbReference type="EMBL" id="GHI50643.1"/>
    </source>
</evidence>
<accession>A0ABQ3R461</accession>
<dbReference type="EMBL" id="BNEA01000001">
    <property type="protein sequence ID" value="GHI50643.1"/>
    <property type="molecule type" value="Genomic_DNA"/>
</dbReference>
<reference evidence="2" key="1">
    <citation type="submission" date="2023-07" db="EMBL/GenBank/DDBJ databases">
        <title>Whole genome shotgun sequence of Streptomyces achromogenes subsp. rubradiris NBRC 14000.</title>
        <authorList>
            <person name="Komaki H."/>
            <person name="Tamura T."/>
        </authorList>
    </citation>
    <scope>NUCLEOTIDE SEQUENCE [LARGE SCALE GENOMIC DNA]</scope>
    <source>
        <strain evidence="2">NBRC 14000</strain>
    </source>
</reference>
<dbReference type="Pfam" id="PF06314">
    <property type="entry name" value="ADC"/>
    <property type="match status" value="1"/>
</dbReference>
<organism evidence="1 2">
    <name type="scientific">Streptomyces rubradiris</name>
    <name type="common">Streptomyces achromogenes subsp. rubradiris</name>
    <dbReference type="NCBI Taxonomy" id="285531"/>
    <lineage>
        <taxon>Bacteria</taxon>
        <taxon>Bacillati</taxon>
        <taxon>Actinomycetota</taxon>
        <taxon>Actinomycetes</taxon>
        <taxon>Kitasatosporales</taxon>
        <taxon>Streptomycetaceae</taxon>
        <taxon>Streptomyces</taxon>
    </lineage>
</organism>